<dbReference type="EMBL" id="QNUF01000008">
    <property type="protein sequence ID" value="REC75959.1"/>
    <property type="molecule type" value="Genomic_DNA"/>
</dbReference>
<keyword evidence="3" id="KW-1185">Reference proteome</keyword>
<evidence type="ECO:0000313" key="4">
    <source>
        <dbReference type="Proteomes" id="UP001184861"/>
    </source>
</evidence>
<reference evidence="1" key="3">
    <citation type="submission" date="2023-07" db="EMBL/GenBank/DDBJ databases">
        <title>Sorghum-associated microbial communities from plants grown in Nebraska, USA.</title>
        <authorList>
            <person name="Schachtman D."/>
        </authorList>
    </citation>
    <scope>NUCLEOTIDE SEQUENCE</scope>
    <source>
        <strain evidence="1">DS2360</strain>
    </source>
</reference>
<comment type="caution">
    <text evidence="1">The sequence shown here is derived from an EMBL/GenBank/DDBJ whole genome shotgun (WGS) entry which is preliminary data.</text>
</comment>
<dbReference type="Gene3D" id="2.160.20.10">
    <property type="entry name" value="Single-stranded right-handed beta-helix, Pectin lyase-like"/>
    <property type="match status" value="1"/>
</dbReference>
<evidence type="ECO:0008006" key="5">
    <source>
        <dbReference type="Google" id="ProtNLM"/>
    </source>
</evidence>
<dbReference type="Proteomes" id="UP001184861">
    <property type="component" value="Unassembled WGS sequence"/>
</dbReference>
<dbReference type="RefSeq" id="WP_115918165.1">
    <property type="nucleotide sequence ID" value="NZ_BJYH01000010.1"/>
</dbReference>
<dbReference type="SUPFAM" id="SSF51126">
    <property type="entry name" value="Pectin lyase-like"/>
    <property type="match status" value="1"/>
</dbReference>
<dbReference type="EMBL" id="JAVDQY010000004">
    <property type="protein sequence ID" value="MDR6528325.1"/>
    <property type="molecule type" value="Genomic_DNA"/>
</dbReference>
<dbReference type="AlphaFoldDB" id="A0AAE3YBE5"/>
<gene>
    <name evidence="2" type="ORF">DRF57_09350</name>
    <name evidence="1" type="ORF">J2787_003744</name>
</gene>
<dbReference type="InterPro" id="IPR011050">
    <property type="entry name" value="Pectin_lyase_fold/virulence"/>
</dbReference>
<evidence type="ECO:0000313" key="2">
    <source>
        <dbReference type="EMBL" id="REC75959.1"/>
    </source>
</evidence>
<protein>
    <recommendedName>
        <fullName evidence="5">Right-handed parallel beta-helix repeat-containing protein</fullName>
    </recommendedName>
</protein>
<evidence type="ECO:0000313" key="1">
    <source>
        <dbReference type="EMBL" id="MDR6528325.1"/>
    </source>
</evidence>
<reference evidence="2" key="2">
    <citation type="submission" date="2018-06" db="EMBL/GenBank/DDBJ databases">
        <authorList>
            <person name="Newman J.D."/>
            <person name="Hugo C.J."/>
            <person name="Kriek I.-M."/>
            <person name="Nel L."/>
        </authorList>
    </citation>
    <scope>NUCLEOTIDE SEQUENCE</scope>
    <source>
        <strain evidence="2">KCTC 22548</strain>
    </source>
</reference>
<name>A0AAE3YBE5_9FLAO</name>
<organism evidence="1 4">
    <name type="scientific">Chryseobacterium rhizosphaerae</name>
    <dbReference type="NCBI Taxonomy" id="395937"/>
    <lineage>
        <taxon>Bacteria</taxon>
        <taxon>Pseudomonadati</taxon>
        <taxon>Bacteroidota</taxon>
        <taxon>Flavobacteriia</taxon>
        <taxon>Flavobacteriales</taxon>
        <taxon>Weeksellaceae</taxon>
        <taxon>Chryseobacterium group</taxon>
        <taxon>Chryseobacterium</taxon>
    </lineage>
</organism>
<reference evidence="2 3" key="1">
    <citation type="journal article" date="2010" name="Syst. Appl. Microbiol.">
        <title>Four new species of Chryseobacterium from the rhizosphere of coastal sand dune plants, Chryseobacterium elymi sp. nov., Chryseobacterium hagamense sp. nov., Chryseobacterium lathyri sp. nov. and Chryseobacterium rhizosphaerae sp. nov.</title>
        <authorList>
            <person name="Cho S.H."/>
            <person name="Lee K.S."/>
            <person name="Shin D.S."/>
            <person name="Han J.H."/>
            <person name="Park K.S."/>
            <person name="Lee C.H."/>
            <person name="Park K.H."/>
            <person name="Kim S.B."/>
        </authorList>
    </citation>
    <scope>NUCLEOTIDE SEQUENCE [LARGE SCALE GENOMIC DNA]</scope>
    <source>
        <strain evidence="2 3">KCTC 22548</strain>
    </source>
</reference>
<proteinExistence type="predicted"/>
<dbReference type="Proteomes" id="UP000256491">
    <property type="component" value="Unassembled WGS sequence"/>
</dbReference>
<dbReference type="InterPro" id="IPR012334">
    <property type="entry name" value="Pectin_lyas_fold"/>
</dbReference>
<sequence length="424" mass="48148">MIYTEDFFTAGSTYQNDDLVQLVDSYTHENVNFKKITHWINNYLMDDSKVDGIIYRKRNGEYYVDTSILSGSEISAKRFGVKADYITDDSDALQKAVNFGVRVGWNITLPAGKIKVSKTIAIDFTTNNNDGNSNGKDRKFELIGRGINLTQIYDEGDDGHVVFDVKGSSPDRVNGFNAKHFSIKRADTTNATGGTAIKIEKLILLNIEEIHIFRFTRGFTLIDCCVSYFKNLKIDYCKEAFKADIGNDPIPTNNVTNPNLLNFVNCVFNSNETLGVHLEGAHNVKFDTCDFEGNFGDVLVCSYIGKNGKNSLNLINCYFEGTVNGVDLFYVPYTGGTINLIGNSFSRVYQGATHNIVIDFRYYNQELQYTNHEHYLNMMGNAFRDDFQFTEWNTYPPISLWGNNEHLHIKDFNYYDHGNNLTQN</sequence>
<evidence type="ECO:0000313" key="3">
    <source>
        <dbReference type="Proteomes" id="UP000256491"/>
    </source>
</evidence>
<accession>A0AAE3YBE5</accession>